<evidence type="ECO:0000313" key="2">
    <source>
        <dbReference type="EMBL" id="MFL0196030.1"/>
    </source>
</evidence>
<accession>A0ABW8SJ20</accession>
<dbReference type="EMBL" id="JBJHZX010000014">
    <property type="protein sequence ID" value="MFL0196030.1"/>
    <property type="molecule type" value="Genomic_DNA"/>
</dbReference>
<proteinExistence type="predicted"/>
<evidence type="ECO:0000313" key="3">
    <source>
        <dbReference type="Proteomes" id="UP001623660"/>
    </source>
</evidence>
<keyword evidence="3" id="KW-1185">Reference proteome</keyword>
<feature type="coiled-coil region" evidence="1">
    <location>
        <begin position="527"/>
        <end position="557"/>
    </location>
</feature>
<name>A0ABW8SJ20_9CLOT</name>
<protein>
    <submittedName>
        <fullName evidence="2">Uncharacterized protein</fullName>
    </submittedName>
</protein>
<keyword evidence="1" id="KW-0175">Coiled coil</keyword>
<dbReference type="RefSeq" id="WP_406792146.1">
    <property type="nucleotide sequence ID" value="NZ_JBJHZX010000014.1"/>
</dbReference>
<comment type="caution">
    <text evidence="2">The sequence shown here is derived from an EMBL/GenBank/DDBJ whole genome shotgun (WGS) entry which is preliminary data.</text>
</comment>
<dbReference type="Proteomes" id="UP001623660">
    <property type="component" value="Unassembled WGS sequence"/>
</dbReference>
<sequence>MGTPINDQNLINLLLGKKIQGIIQNELEKVKFNDKDELPHPLCKYIMDKLREMKPKKENTNIQYESGKDIEKIWNNLIVSSIKCLRFFDEREPFRGDGDEMPDKIPIAYGSDNLKKYNEKYTSFESVLYGGSKYYRDHVFHSFRTWLLGIVCILNEWKLGKKPFIYSIKIDGEKEESVFNRKINFFEKISMWTIVAACHDLGYPLEKTKDIFEKTQDMMKEFIYEPRIWNNFNFSGIQDSINDYILNFMCTKMKMGEEVKEKIKEENKESGKIEEVEIINNYYNGRKQPKYYFKYAKSLEGYNHGILSAIIVYKTLTYFKEADFNLNEDYEYNEEEAKQFYIRREILRAMSSHTCSDIYNVDLSTFSSLLFICDELQEWGRKSWPDMYKGMEGNETQLTINKFSTENIVVDEVIDMKSVSNEEIKNKMKRIYTNQYENYKIIFRDGQDSGNRKYGFCKKATINLNNGGDGQERSIIIEYGVGNVNMNEFKVTYKGDDIINKEILDLKQELADSIYGGITIQDGKSDKERLEYQRSLLEDKIRKMEREKEKLDEKIAAAK</sequence>
<gene>
    <name evidence="2" type="ORF">ACJDU8_10700</name>
</gene>
<reference evidence="2 3" key="1">
    <citation type="submission" date="2024-11" db="EMBL/GenBank/DDBJ databases">
        <authorList>
            <person name="Heng Y.C."/>
            <person name="Lim A.C.H."/>
            <person name="Lee J.K.Y."/>
            <person name="Kittelmann S."/>
        </authorList>
    </citation>
    <scope>NUCLEOTIDE SEQUENCE [LARGE SCALE GENOMIC DNA]</scope>
    <source>
        <strain evidence="2 3">WILCCON 0269</strain>
    </source>
</reference>
<organism evidence="2 3">
    <name type="scientific">Candidatus Clostridium eludens</name>
    <dbReference type="NCBI Taxonomy" id="3381663"/>
    <lineage>
        <taxon>Bacteria</taxon>
        <taxon>Bacillati</taxon>
        <taxon>Bacillota</taxon>
        <taxon>Clostridia</taxon>
        <taxon>Eubacteriales</taxon>
        <taxon>Clostridiaceae</taxon>
        <taxon>Clostridium</taxon>
    </lineage>
</organism>
<evidence type="ECO:0000256" key="1">
    <source>
        <dbReference type="SAM" id="Coils"/>
    </source>
</evidence>